<keyword evidence="7 20" id="KW-0349">Heme</keyword>
<dbReference type="EMBL" id="EQ973985">
    <property type="protein sequence ID" value="EEF36250.1"/>
    <property type="molecule type" value="Genomic_DNA"/>
</dbReference>
<evidence type="ECO:0000256" key="3">
    <source>
        <dbReference type="ARBA" id="ARBA00006873"/>
    </source>
</evidence>
<feature type="signal peptide" evidence="20">
    <location>
        <begin position="1"/>
        <end position="21"/>
    </location>
</feature>
<keyword evidence="11 20" id="KW-0560">Oxidoreductase</keyword>
<name>B9SJK5_RICCO</name>
<dbReference type="GO" id="GO:0006950">
    <property type="term" value="P:response to stress"/>
    <property type="evidence" value="ECO:0000318"/>
    <property type="project" value="GO_Central"/>
</dbReference>
<dbReference type="CDD" id="cd00693">
    <property type="entry name" value="secretory_peroxidase"/>
    <property type="match status" value="1"/>
</dbReference>
<dbReference type="FunFam" id="1.10.520.10:FF:000008">
    <property type="entry name" value="Peroxidase"/>
    <property type="match status" value="1"/>
</dbReference>
<evidence type="ECO:0000313" key="23">
    <source>
        <dbReference type="Proteomes" id="UP000008311"/>
    </source>
</evidence>
<organism evidence="22 23">
    <name type="scientific">Ricinus communis</name>
    <name type="common">Castor bean</name>
    <dbReference type="NCBI Taxonomy" id="3988"/>
    <lineage>
        <taxon>Eukaryota</taxon>
        <taxon>Viridiplantae</taxon>
        <taxon>Streptophyta</taxon>
        <taxon>Embryophyta</taxon>
        <taxon>Tracheophyta</taxon>
        <taxon>Spermatophyta</taxon>
        <taxon>Magnoliopsida</taxon>
        <taxon>eudicotyledons</taxon>
        <taxon>Gunneridae</taxon>
        <taxon>Pentapetalae</taxon>
        <taxon>rosids</taxon>
        <taxon>fabids</taxon>
        <taxon>Malpighiales</taxon>
        <taxon>Euphorbiaceae</taxon>
        <taxon>Acalyphoideae</taxon>
        <taxon>Acalypheae</taxon>
        <taxon>Ricinus</taxon>
    </lineage>
</organism>
<evidence type="ECO:0000256" key="18">
    <source>
        <dbReference type="PIRSR" id="PIRSR600823-4"/>
    </source>
</evidence>
<feature type="disulfide bond" evidence="19">
    <location>
        <begin position="69"/>
        <end position="74"/>
    </location>
</feature>
<dbReference type="PROSITE" id="PS00436">
    <property type="entry name" value="PEROXIDASE_2"/>
    <property type="match status" value="1"/>
</dbReference>
<dbReference type="eggNOG" id="ENOG502QQ2G">
    <property type="taxonomic scope" value="Eukaryota"/>
</dbReference>
<feature type="binding site" evidence="17">
    <location>
        <position position="77"/>
    </location>
    <ligand>
        <name>Ca(2+)</name>
        <dbReference type="ChEBI" id="CHEBI:29108"/>
        <label>1</label>
    </ligand>
</feature>
<feature type="domain" description="Plant heme peroxidase family profile" evidence="21">
    <location>
        <begin position="26"/>
        <end position="326"/>
    </location>
</feature>
<evidence type="ECO:0000313" key="22">
    <source>
        <dbReference type="EMBL" id="EEF36250.1"/>
    </source>
</evidence>
<dbReference type="STRING" id="3988.B9SJK5"/>
<keyword evidence="6 20" id="KW-0575">Peroxidase</keyword>
<feature type="binding site" evidence="17">
    <location>
        <position position="250"/>
    </location>
    <ligand>
        <name>Ca(2+)</name>
        <dbReference type="ChEBI" id="CHEBI:29108"/>
        <label>2</label>
    </ligand>
</feature>
<evidence type="ECO:0000256" key="7">
    <source>
        <dbReference type="ARBA" id="ARBA00022617"/>
    </source>
</evidence>
<feature type="binding site" evidence="17">
    <location>
        <position position="68"/>
    </location>
    <ligand>
        <name>Ca(2+)</name>
        <dbReference type="ChEBI" id="CHEBI:29108"/>
        <label>1</label>
    </ligand>
</feature>
<feature type="disulfide bond" evidence="19">
    <location>
        <begin position="119"/>
        <end position="322"/>
    </location>
</feature>
<sequence>MLNYNLKTLVFSLLIIHTCFGVSKGNLRTGFYSQTCPLAEAIVLNVVKTAVSVDRQVAARLLRLFFHDCFVQGCDGSILLENGETGERSARGNLGVGGFEVIQDAKTHLEGICPGMVSCADIVALAARDAVFLTNGPFFGVPTGRRDGRISKISFAANLPEVDDSIEILKSKFQAKGLSDEDLVLLSGGHTIGTTACFFMPRRLYNFSGRGDSDPKINPKFLPQLKTQCPLNGDVNVRLPLDWSSDSIFDDHILQNIRQGFAVIASDARLYDDRNTKQIIDSYVGSTGKGRRSFGADFAKAMVKLGNVDVKTGSQGEIRRVCNAVN</sequence>
<keyword evidence="12 17" id="KW-0408">Iron</keyword>
<comment type="cofactor">
    <cofactor evidence="17 20">
        <name>heme b</name>
        <dbReference type="ChEBI" id="CHEBI:60344"/>
    </cofactor>
    <text evidence="17 20">Binds 1 heme b (iron(II)-protoporphyrin IX) group per subunit.</text>
</comment>
<dbReference type="FunFam" id="1.10.420.10:FF:000010">
    <property type="entry name" value="Peroxidase"/>
    <property type="match status" value="1"/>
</dbReference>
<keyword evidence="14 20" id="KW-0376">Hydrogen peroxide</keyword>
<dbReference type="AlphaFoldDB" id="B9SJK5"/>
<dbReference type="GO" id="GO:0006979">
    <property type="term" value="P:response to oxidative stress"/>
    <property type="evidence" value="ECO:0007669"/>
    <property type="project" value="UniProtKB-UniRule"/>
</dbReference>
<dbReference type="GO" id="GO:0046872">
    <property type="term" value="F:metal ion binding"/>
    <property type="evidence" value="ECO:0007669"/>
    <property type="project" value="UniProtKB-UniRule"/>
</dbReference>
<evidence type="ECO:0000256" key="8">
    <source>
        <dbReference type="ARBA" id="ARBA00022723"/>
    </source>
</evidence>
<evidence type="ECO:0000259" key="21">
    <source>
        <dbReference type="PROSITE" id="PS50873"/>
    </source>
</evidence>
<feature type="binding site" evidence="17">
    <location>
        <position position="71"/>
    </location>
    <ligand>
        <name>Ca(2+)</name>
        <dbReference type="ChEBI" id="CHEBI:29108"/>
        <label>1</label>
    </ligand>
</feature>
<protein>
    <recommendedName>
        <fullName evidence="4 20">Peroxidase</fullName>
        <ecNumber evidence="4 20">1.11.1.7</ecNumber>
    </recommendedName>
</protein>
<comment type="function">
    <text evidence="2">Removal of H(2)O(2), oxidation of toxic reductants, biosynthesis and degradation of lignin, suberization, auxin catabolism, response to environmental stresses such as wounding, pathogen attack and oxidative stress. These functions might be dependent on each isozyme/isoform in each plant tissue.</text>
</comment>
<dbReference type="GO" id="GO:0042744">
    <property type="term" value="P:hydrogen peroxide catabolic process"/>
    <property type="evidence" value="ECO:0007669"/>
    <property type="project" value="UniProtKB-KW"/>
</dbReference>
<evidence type="ECO:0000256" key="4">
    <source>
        <dbReference type="ARBA" id="ARBA00012313"/>
    </source>
</evidence>
<feature type="site" description="Transition state stabilizer" evidence="18">
    <location>
        <position position="63"/>
    </location>
</feature>
<feature type="binding site" evidence="17">
    <location>
        <position position="75"/>
    </location>
    <ligand>
        <name>Ca(2+)</name>
        <dbReference type="ChEBI" id="CHEBI:29108"/>
        <label>1</label>
    </ligand>
</feature>
<reference evidence="23" key="1">
    <citation type="journal article" date="2010" name="Nat. Biotechnol.">
        <title>Draft genome sequence of the oilseed species Ricinus communis.</title>
        <authorList>
            <person name="Chan A.P."/>
            <person name="Crabtree J."/>
            <person name="Zhao Q."/>
            <person name="Lorenzi H."/>
            <person name="Orvis J."/>
            <person name="Puiu D."/>
            <person name="Melake-Berhan A."/>
            <person name="Jones K.M."/>
            <person name="Redman J."/>
            <person name="Chen G."/>
            <person name="Cahoon E.B."/>
            <person name="Gedil M."/>
            <person name="Stanke M."/>
            <person name="Haas B.J."/>
            <person name="Wortman J.R."/>
            <person name="Fraser-Liggett C.M."/>
            <person name="Ravel J."/>
            <person name="Rabinowicz P.D."/>
        </authorList>
    </citation>
    <scope>NUCLEOTIDE SEQUENCE [LARGE SCALE GENOMIC DNA]</scope>
    <source>
        <strain evidence="23">cv. Hale</strain>
    </source>
</reference>
<feature type="binding site" evidence="17">
    <location>
        <position position="191"/>
    </location>
    <ligand>
        <name>Ca(2+)</name>
        <dbReference type="ChEBI" id="CHEBI:29108"/>
        <label>2</label>
    </ligand>
</feature>
<dbReference type="PROSITE" id="PS00435">
    <property type="entry name" value="PEROXIDASE_1"/>
    <property type="match status" value="1"/>
</dbReference>
<dbReference type="InterPro" id="IPR002016">
    <property type="entry name" value="Haem_peroxidase"/>
</dbReference>
<evidence type="ECO:0000256" key="13">
    <source>
        <dbReference type="ARBA" id="ARBA00023157"/>
    </source>
</evidence>
<keyword evidence="5 20" id="KW-0964">Secreted</keyword>
<gene>
    <name evidence="22" type="ORF">RCOM_0138860</name>
</gene>
<evidence type="ECO:0000256" key="10">
    <source>
        <dbReference type="ARBA" id="ARBA00022837"/>
    </source>
</evidence>
<dbReference type="EC" id="1.11.1.7" evidence="4 20"/>
<comment type="subcellular location">
    <subcellularLocation>
        <location evidence="20">Secreted</location>
    </subcellularLocation>
</comment>
<dbReference type="PRINTS" id="PR00461">
    <property type="entry name" value="PLPEROXIDASE"/>
</dbReference>
<evidence type="ECO:0000256" key="16">
    <source>
        <dbReference type="PIRSR" id="PIRSR600823-2"/>
    </source>
</evidence>
<evidence type="ECO:0000256" key="6">
    <source>
        <dbReference type="ARBA" id="ARBA00022559"/>
    </source>
</evidence>
<dbReference type="PANTHER" id="PTHR31235">
    <property type="entry name" value="PEROXIDASE 25-RELATED"/>
    <property type="match status" value="1"/>
</dbReference>
<dbReference type="FunCoup" id="B9SJK5">
    <property type="interactions" value="84"/>
</dbReference>
<evidence type="ECO:0000256" key="11">
    <source>
        <dbReference type="ARBA" id="ARBA00023002"/>
    </source>
</evidence>
<dbReference type="GO" id="GO:0020037">
    <property type="term" value="F:heme binding"/>
    <property type="evidence" value="ECO:0007669"/>
    <property type="project" value="UniProtKB-UniRule"/>
</dbReference>
<keyword evidence="23" id="KW-1185">Reference proteome</keyword>
<accession>B9SJK5</accession>
<comment type="catalytic activity">
    <reaction evidence="1 20">
        <text>2 a phenolic donor + H2O2 = 2 a phenolic radical donor + 2 H2O</text>
        <dbReference type="Rhea" id="RHEA:56136"/>
        <dbReference type="ChEBI" id="CHEBI:15377"/>
        <dbReference type="ChEBI" id="CHEBI:16240"/>
        <dbReference type="ChEBI" id="CHEBI:139520"/>
        <dbReference type="ChEBI" id="CHEBI:139521"/>
        <dbReference type="EC" id="1.11.1.7"/>
    </reaction>
</comment>
<keyword evidence="9 20" id="KW-0732">Signal</keyword>
<dbReference type="SUPFAM" id="SSF48113">
    <property type="entry name" value="Heme-dependent peroxidases"/>
    <property type="match status" value="1"/>
</dbReference>
<dbReference type="GO" id="GO:0004601">
    <property type="term" value="F:peroxidase activity"/>
    <property type="evidence" value="ECO:0000318"/>
    <property type="project" value="GO_Central"/>
</dbReference>
<feature type="active site" description="Proton acceptor" evidence="15">
    <location>
        <position position="67"/>
    </location>
</feature>
<dbReference type="InterPro" id="IPR033905">
    <property type="entry name" value="Secretory_peroxidase"/>
</dbReference>
<evidence type="ECO:0000256" key="5">
    <source>
        <dbReference type="ARBA" id="ARBA00022525"/>
    </source>
</evidence>
<keyword evidence="8 17" id="KW-0479">Metal-binding</keyword>
<comment type="similarity">
    <text evidence="3">Belongs to the peroxidase family. Ascorbate peroxidase subfamily.</text>
</comment>
<feature type="binding site" evidence="17">
    <location>
        <position position="87"/>
    </location>
    <ligand>
        <name>Ca(2+)</name>
        <dbReference type="ChEBI" id="CHEBI:29108"/>
        <label>1</label>
    </ligand>
</feature>
<evidence type="ECO:0000256" key="2">
    <source>
        <dbReference type="ARBA" id="ARBA00002322"/>
    </source>
</evidence>
<comment type="cofactor">
    <cofactor evidence="17 20">
        <name>Ca(2+)</name>
        <dbReference type="ChEBI" id="CHEBI:29108"/>
    </cofactor>
    <text evidence="17 20">Binds 2 calcium ions per subunit.</text>
</comment>
<dbReference type="InParanoid" id="B9SJK5"/>
<keyword evidence="13 19" id="KW-1015">Disulfide bond</keyword>
<dbReference type="InterPro" id="IPR010255">
    <property type="entry name" value="Haem_peroxidase_sf"/>
</dbReference>
<evidence type="ECO:0000256" key="19">
    <source>
        <dbReference type="PIRSR" id="PIRSR600823-5"/>
    </source>
</evidence>
<feature type="chain" id="PRO_5005124512" description="Peroxidase" evidence="20">
    <location>
        <begin position="22"/>
        <end position="326"/>
    </location>
</feature>
<dbReference type="InterPro" id="IPR000823">
    <property type="entry name" value="Peroxidase_pln"/>
</dbReference>
<feature type="disulfide bond" evidence="19">
    <location>
        <begin position="36"/>
        <end position="113"/>
    </location>
</feature>
<dbReference type="GO" id="GO:0005576">
    <property type="term" value="C:extracellular region"/>
    <property type="evidence" value="ECO:0007669"/>
    <property type="project" value="UniProtKB-SubCell"/>
</dbReference>
<proteinExistence type="inferred from homology"/>
<feature type="disulfide bond" evidence="19">
    <location>
        <begin position="197"/>
        <end position="229"/>
    </location>
</feature>
<evidence type="ECO:0000256" key="1">
    <source>
        <dbReference type="ARBA" id="ARBA00000189"/>
    </source>
</evidence>
<dbReference type="Gene3D" id="1.10.520.10">
    <property type="match status" value="1"/>
</dbReference>
<dbReference type="PROSITE" id="PS50873">
    <property type="entry name" value="PEROXIDASE_4"/>
    <property type="match status" value="1"/>
</dbReference>
<feature type="binding site" evidence="16">
    <location>
        <position position="160"/>
    </location>
    <ligand>
        <name>substrate</name>
    </ligand>
</feature>
<dbReference type="InterPro" id="IPR019793">
    <property type="entry name" value="Peroxidases_heam-ligand_BS"/>
</dbReference>
<evidence type="ECO:0000256" key="20">
    <source>
        <dbReference type="RuleBase" id="RU362060"/>
    </source>
</evidence>
<evidence type="ECO:0000256" key="15">
    <source>
        <dbReference type="PIRSR" id="PIRSR600823-1"/>
    </source>
</evidence>
<keyword evidence="10 17" id="KW-0106">Calcium</keyword>
<dbReference type="Proteomes" id="UP000008311">
    <property type="component" value="Unassembled WGS sequence"/>
</dbReference>
<comment type="similarity">
    <text evidence="20">Belongs to the peroxidase family. Classical plant (class III) peroxidase subfamily.</text>
</comment>
<evidence type="ECO:0000256" key="9">
    <source>
        <dbReference type="ARBA" id="ARBA00022729"/>
    </source>
</evidence>
<dbReference type="GO" id="GO:0140825">
    <property type="term" value="F:lactoperoxidase activity"/>
    <property type="evidence" value="ECO:0007669"/>
    <property type="project" value="UniProtKB-EC"/>
</dbReference>
<dbReference type="InterPro" id="IPR019794">
    <property type="entry name" value="Peroxidases_AS"/>
</dbReference>
<dbReference type="Gene3D" id="1.10.420.10">
    <property type="entry name" value="Peroxidase, domain 2"/>
    <property type="match status" value="1"/>
</dbReference>
<feature type="binding site" evidence="17">
    <location>
        <position position="73"/>
    </location>
    <ligand>
        <name>Ca(2+)</name>
        <dbReference type="ChEBI" id="CHEBI:29108"/>
        <label>1</label>
    </ligand>
</feature>
<feature type="binding site" description="axial binding residue" evidence="17">
    <location>
        <position position="190"/>
    </location>
    <ligand>
        <name>heme b</name>
        <dbReference type="ChEBI" id="CHEBI:60344"/>
    </ligand>
    <ligandPart>
        <name>Fe</name>
        <dbReference type="ChEBI" id="CHEBI:18248"/>
    </ligandPart>
</feature>
<evidence type="ECO:0000256" key="14">
    <source>
        <dbReference type="ARBA" id="ARBA00023324"/>
    </source>
</evidence>
<dbReference type="GO" id="GO:0009505">
    <property type="term" value="C:plant-type cell wall"/>
    <property type="evidence" value="ECO:0000318"/>
    <property type="project" value="GO_Central"/>
</dbReference>
<evidence type="ECO:0000256" key="12">
    <source>
        <dbReference type="ARBA" id="ARBA00023004"/>
    </source>
</evidence>
<dbReference type="Pfam" id="PF00141">
    <property type="entry name" value="peroxidase"/>
    <property type="match status" value="1"/>
</dbReference>
<dbReference type="PRINTS" id="PR00458">
    <property type="entry name" value="PEROXIDASE"/>
</dbReference>
<evidence type="ECO:0000256" key="17">
    <source>
        <dbReference type="PIRSR" id="PIRSR600823-3"/>
    </source>
</evidence>
<feature type="binding site" evidence="17">
    <location>
        <position position="242"/>
    </location>
    <ligand>
        <name>Ca(2+)</name>
        <dbReference type="ChEBI" id="CHEBI:29108"/>
        <label>2</label>
    </ligand>
</feature>